<gene>
    <name evidence="8" type="ORF">A3860_34445</name>
</gene>
<evidence type="ECO:0000259" key="7">
    <source>
        <dbReference type="PROSITE" id="PS50850"/>
    </source>
</evidence>
<feature type="transmembrane region" description="Helical" evidence="6">
    <location>
        <begin position="275"/>
        <end position="295"/>
    </location>
</feature>
<evidence type="ECO:0000256" key="2">
    <source>
        <dbReference type="ARBA" id="ARBA00022475"/>
    </source>
</evidence>
<dbReference type="AlphaFoldDB" id="A0A1V9FPE5"/>
<evidence type="ECO:0000256" key="5">
    <source>
        <dbReference type="ARBA" id="ARBA00023136"/>
    </source>
</evidence>
<evidence type="ECO:0000256" key="6">
    <source>
        <dbReference type="SAM" id="Phobius"/>
    </source>
</evidence>
<dbReference type="InterPro" id="IPR052425">
    <property type="entry name" value="Uncharacterized_MFS-type"/>
</dbReference>
<reference evidence="8 9" key="1">
    <citation type="submission" date="2016-03" db="EMBL/GenBank/DDBJ databases">
        <title>Niastella vici sp. nov., isolated from farmland soil.</title>
        <authorList>
            <person name="Chen L."/>
            <person name="Wang D."/>
            <person name="Yang S."/>
            <person name="Wang G."/>
        </authorList>
    </citation>
    <scope>NUCLEOTIDE SEQUENCE [LARGE SCALE GENOMIC DNA]</scope>
    <source>
        <strain evidence="8 9">DJ57</strain>
    </source>
</reference>
<dbReference type="Proteomes" id="UP000192796">
    <property type="component" value="Unassembled WGS sequence"/>
</dbReference>
<evidence type="ECO:0000256" key="1">
    <source>
        <dbReference type="ARBA" id="ARBA00004651"/>
    </source>
</evidence>
<feature type="transmembrane region" description="Helical" evidence="6">
    <location>
        <begin position="336"/>
        <end position="359"/>
    </location>
</feature>
<keyword evidence="9" id="KW-1185">Reference proteome</keyword>
<dbReference type="CDD" id="cd17370">
    <property type="entry name" value="MFS_MJ1317_like"/>
    <property type="match status" value="1"/>
</dbReference>
<accession>A0A1V9FPE5</accession>
<organism evidence="8 9">
    <name type="scientific">Niastella vici</name>
    <dbReference type="NCBI Taxonomy" id="1703345"/>
    <lineage>
        <taxon>Bacteria</taxon>
        <taxon>Pseudomonadati</taxon>
        <taxon>Bacteroidota</taxon>
        <taxon>Chitinophagia</taxon>
        <taxon>Chitinophagales</taxon>
        <taxon>Chitinophagaceae</taxon>
        <taxon>Niastella</taxon>
    </lineage>
</organism>
<keyword evidence="3 6" id="KW-0812">Transmembrane</keyword>
<feature type="transmembrane region" description="Helical" evidence="6">
    <location>
        <begin position="78"/>
        <end position="100"/>
    </location>
</feature>
<proteinExistence type="predicted"/>
<name>A0A1V9FPE5_9BACT</name>
<evidence type="ECO:0000313" key="9">
    <source>
        <dbReference type="Proteomes" id="UP000192796"/>
    </source>
</evidence>
<dbReference type="PROSITE" id="PS50850">
    <property type="entry name" value="MFS"/>
    <property type="match status" value="1"/>
</dbReference>
<dbReference type="PANTHER" id="PTHR42688">
    <property type="entry name" value="CONSERVED PROTEIN"/>
    <property type="match status" value="1"/>
</dbReference>
<feature type="transmembrane region" description="Helical" evidence="6">
    <location>
        <begin position="215"/>
        <end position="236"/>
    </location>
</feature>
<dbReference type="SUPFAM" id="SSF103473">
    <property type="entry name" value="MFS general substrate transporter"/>
    <property type="match status" value="1"/>
</dbReference>
<feature type="transmembrane region" description="Helical" evidence="6">
    <location>
        <begin position="167"/>
        <end position="189"/>
    </location>
</feature>
<comment type="caution">
    <text evidence="8">The sequence shown here is derived from an EMBL/GenBank/DDBJ whole genome shotgun (WGS) entry which is preliminary data.</text>
</comment>
<dbReference type="InterPro" id="IPR020846">
    <property type="entry name" value="MFS_dom"/>
</dbReference>
<evidence type="ECO:0000256" key="3">
    <source>
        <dbReference type="ARBA" id="ARBA00022692"/>
    </source>
</evidence>
<dbReference type="InterPro" id="IPR036259">
    <property type="entry name" value="MFS_trans_sf"/>
</dbReference>
<keyword evidence="2" id="KW-1003">Cell membrane</keyword>
<dbReference type="PANTHER" id="PTHR42688:SF1">
    <property type="entry name" value="BLR5212 PROTEIN"/>
    <property type="match status" value="1"/>
</dbReference>
<keyword evidence="5 6" id="KW-0472">Membrane</keyword>
<feature type="transmembrane region" description="Helical" evidence="6">
    <location>
        <begin position="48"/>
        <end position="66"/>
    </location>
</feature>
<dbReference type="GO" id="GO:0022857">
    <property type="term" value="F:transmembrane transporter activity"/>
    <property type="evidence" value="ECO:0007669"/>
    <property type="project" value="InterPro"/>
</dbReference>
<feature type="transmembrane region" description="Helical" evidence="6">
    <location>
        <begin position="365"/>
        <end position="385"/>
    </location>
</feature>
<dbReference type="EMBL" id="LVYD01000065">
    <property type="protein sequence ID" value="OQP60212.1"/>
    <property type="molecule type" value="Genomic_DNA"/>
</dbReference>
<evidence type="ECO:0000256" key="4">
    <source>
        <dbReference type="ARBA" id="ARBA00022989"/>
    </source>
</evidence>
<dbReference type="Gene3D" id="1.20.1250.20">
    <property type="entry name" value="MFS general substrate transporter like domains"/>
    <property type="match status" value="2"/>
</dbReference>
<dbReference type="InterPro" id="IPR011701">
    <property type="entry name" value="MFS"/>
</dbReference>
<comment type="subcellular location">
    <subcellularLocation>
        <location evidence="1">Cell membrane</location>
        <topology evidence="1">Multi-pass membrane protein</topology>
    </subcellularLocation>
</comment>
<keyword evidence="4 6" id="KW-1133">Transmembrane helix</keyword>
<feature type="transmembrane region" description="Helical" evidence="6">
    <location>
        <begin position="248"/>
        <end position="268"/>
    </location>
</feature>
<dbReference type="GO" id="GO:0005886">
    <property type="term" value="C:plasma membrane"/>
    <property type="evidence" value="ECO:0007669"/>
    <property type="project" value="UniProtKB-SubCell"/>
</dbReference>
<sequence>MLNTNRIKTATKFVVLLGLVSLFADMTYEAARSINGPYLNVLGTSATTVGWVAGLGELLGYSLRMLSGYISDKTHKYWLITIIGYTVNLISVPLLAWAGYWQLAVVLMIMERIGKAIRTPARDAMLSYGTKEMGRGWGFGLHEALDQTGATIGPLLVGAVLFYKNSAYTSAFLVLFIPAIIALGVLMLARSLYPHPEHLEIKNTTIDTKGYSKRFWLYLLAVIFIAAGYADFPLIAYHFKKTALIKDALIPVFYSIAMISDGLAALLMGKLFDRIGVKVLMAATLISLCFAPMVFWGTMPWALAGMIVWGIGMGAQESVVKAVVADLIPQEKRGTAYGVFNTGFGIFWFIGSVLMGYLYDISLPALIWFSVITQLIAFIILGIFISSKFKKDKTTAFCD</sequence>
<dbReference type="Pfam" id="PF07690">
    <property type="entry name" value="MFS_1"/>
    <property type="match status" value="1"/>
</dbReference>
<feature type="domain" description="Major facilitator superfamily (MFS) profile" evidence="7">
    <location>
        <begin position="177"/>
        <end position="399"/>
    </location>
</feature>
<evidence type="ECO:0000313" key="8">
    <source>
        <dbReference type="EMBL" id="OQP60212.1"/>
    </source>
</evidence>
<feature type="transmembrane region" description="Helical" evidence="6">
    <location>
        <begin position="301"/>
        <end position="324"/>
    </location>
</feature>
<dbReference type="STRING" id="1703345.A3860_34445"/>
<protein>
    <submittedName>
        <fullName evidence="8">MFS transporter</fullName>
    </submittedName>
</protein>